<reference evidence="1" key="1">
    <citation type="journal article" date="2014" name="Front. Microbiol.">
        <title>High frequency of phylogenetically diverse reductive dehalogenase-homologous genes in deep subseafloor sedimentary metagenomes.</title>
        <authorList>
            <person name="Kawai M."/>
            <person name="Futagami T."/>
            <person name="Toyoda A."/>
            <person name="Takaki Y."/>
            <person name="Nishi S."/>
            <person name="Hori S."/>
            <person name="Arai W."/>
            <person name="Tsubouchi T."/>
            <person name="Morono Y."/>
            <person name="Uchiyama I."/>
            <person name="Ito T."/>
            <person name="Fujiyama A."/>
            <person name="Inagaki F."/>
            <person name="Takami H."/>
        </authorList>
    </citation>
    <scope>NUCLEOTIDE SEQUENCE</scope>
    <source>
        <strain evidence="1">Expedition CK06-06</strain>
    </source>
</reference>
<comment type="caution">
    <text evidence="1">The sequence shown here is derived from an EMBL/GenBank/DDBJ whole genome shotgun (WGS) entry which is preliminary data.</text>
</comment>
<sequence>LTGGGVATLTFELVQKNHETYILIQATDAINP</sequence>
<dbReference type="AlphaFoldDB" id="X1JLB5"/>
<protein>
    <submittedName>
        <fullName evidence="1">Uncharacterized protein</fullName>
    </submittedName>
</protein>
<gene>
    <name evidence="1" type="ORF">S03H2_71910</name>
</gene>
<organism evidence="1">
    <name type="scientific">marine sediment metagenome</name>
    <dbReference type="NCBI Taxonomy" id="412755"/>
    <lineage>
        <taxon>unclassified sequences</taxon>
        <taxon>metagenomes</taxon>
        <taxon>ecological metagenomes</taxon>
    </lineage>
</organism>
<accession>X1JLB5</accession>
<name>X1JLB5_9ZZZZ</name>
<evidence type="ECO:0000313" key="1">
    <source>
        <dbReference type="EMBL" id="GAH95511.1"/>
    </source>
</evidence>
<feature type="non-terminal residue" evidence="1">
    <location>
        <position position="1"/>
    </location>
</feature>
<proteinExistence type="predicted"/>
<dbReference type="EMBL" id="BARU01048342">
    <property type="protein sequence ID" value="GAH95511.1"/>
    <property type="molecule type" value="Genomic_DNA"/>
</dbReference>